<dbReference type="PANTHER" id="PTHR38370:SF1">
    <property type="entry name" value="BETA-1,4-XYLOSIDASE"/>
    <property type="match status" value="1"/>
</dbReference>
<dbReference type="EMBL" id="CACSLK010027831">
    <property type="protein sequence ID" value="CAA0830977.1"/>
    <property type="molecule type" value="Genomic_DNA"/>
</dbReference>
<dbReference type="Proteomes" id="UP001153555">
    <property type="component" value="Unassembled WGS sequence"/>
</dbReference>
<feature type="region of interest" description="Disordered" evidence="1">
    <location>
        <begin position="40"/>
        <end position="64"/>
    </location>
</feature>
<evidence type="ECO:0000256" key="1">
    <source>
        <dbReference type="SAM" id="MobiDB-lite"/>
    </source>
</evidence>
<keyword evidence="3" id="KW-1185">Reference proteome</keyword>
<dbReference type="PANTHER" id="PTHR38370">
    <property type="entry name" value="BETA-1,4-XYLOSIDASE"/>
    <property type="match status" value="1"/>
</dbReference>
<name>A0A9N7RIL4_STRHE</name>
<accession>A0A9N7RIL4</accession>
<dbReference type="OrthoDB" id="1929722at2759"/>
<comment type="caution">
    <text evidence="2">The sequence shown here is derived from an EMBL/GenBank/DDBJ whole genome shotgun (WGS) entry which is preliminary data.</text>
</comment>
<gene>
    <name evidence="2" type="ORF">SHERM_26360</name>
</gene>
<organism evidence="2 3">
    <name type="scientific">Striga hermonthica</name>
    <name type="common">Purple witchweed</name>
    <name type="synonym">Buchnera hermonthica</name>
    <dbReference type="NCBI Taxonomy" id="68872"/>
    <lineage>
        <taxon>Eukaryota</taxon>
        <taxon>Viridiplantae</taxon>
        <taxon>Streptophyta</taxon>
        <taxon>Embryophyta</taxon>
        <taxon>Tracheophyta</taxon>
        <taxon>Spermatophyta</taxon>
        <taxon>Magnoliopsida</taxon>
        <taxon>eudicotyledons</taxon>
        <taxon>Gunneridae</taxon>
        <taxon>Pentapetalae</taxon>
        <taxon>asterids</taxon>
        <taxon>lamiids</taxon>
        <taxon>Lamiales</taxon>
        <taxon>Orobanchaceae</taxon>
        <taxon>Buchnereae</taxon>
        <taxon>Striga</taxon>
    </lineage>
</organism>
<proteinExistence type="predicted"/>
<dbReference type="AlphaFoldDB" id="A0A9N7RIL4"/>
<evidence type="ECO:0000313" key="2">
    <source>
        <dbReference type="EMBL" id="CAA0830977.1"/>
    </source>
</evidence>
<reference evidence="2" key="1">
    <citation type="submission" date="2019-12" db="EMBL/GenBank/DDBJ databases">
        <authorList>
            <person name="Scholes J."/>
        </authorList>
    </citation>
    <scope>NUCLEOTIDE SEQUENCE</scope>
</reference>
<sequence>MEGLIPLLLQAVKKQTPKNAYRCLSENSLSGRSYHLLLAGDSPEGSSHRRSCSDYVPPPLPQAVEPSENVARVKNFSGANNGLRQRVSTVQH</sequence>
<protein>
    <submittedName>
        <fullName evidence="2">Uncharacterized protein</fullName>
    </submittedName>
</protein>
<evidence type="ECO:0000313" key="3">
    <source>
        <dbReference type="Proteomes" id="UP001153555"/>
    </source>
</evidence>